<dbReference type="EMBL" id="GDJX01018914">
    <property type="protein sequence ID" value="JAT49022.1"/>
    <property type="molecule type" value="Transcribed_RNA"/>
</dbReference>
<proteinExistence type="inferred from homology"/>
<dbReference type="InterPro" id="IPR040390">
    <property type="entry name" value="TIFY/JAZ"/>
</dbReference>
<dbReference type="Pfam" id="PF06200">
    <property type="entry name" value="tify"/>
    <property type="match status" value="1"/>
</dbReference>
<feature type="domain" description="Tify" evidence="3">
    <location>
        <begin position="33"/>
        <end position="67"/>
    </location>
</feature>
<feature type="region of interest" description="Disordered" evidence="2">
    <location>
        <begin position="74"/>
        <end position="109"/>
    </location>
</feature>
<dbReference type="PANTHER" id="PTHR33077:SF17">
    <property type="entry name" value="PROTEIN TIFY 5B"/>
    <property type="match status" value="1"/>
</dbReference>
<comment type="similarity">
    <text evidence="1">Belongs to the TIFY/JAZ family.</text>
</comment>
<accession>A0A1D1Y312</accession>
<evidence type="ECO:0000259" key="3">
    <source>
        <dbReference type="SMART" id="SM00979"/>
    </source>
</evidence>
<sequence length="141" mass="15279">MGTTVHFGCTDSDSTELCLRTGGSSSTKSSNFSIQQYHPLTIFYAGRVCFCNVTAVQAGAIVAAAEREMYPRVAMNQPRGSGASPVPSGKGRPRLLAHPRTQQQQVATAPQAQLLLDAGLPMRRSLQRFLRERKTRTALDA</sequence>
<gene>
    <name evidence="4" type="primary">TIFY5A_1</name>
    <name evidence="4" type="ORF">g.34308</name>
</gene>
<dbReference type="GO" id="GO:2000022">
    <property type="term" value="P:regulation of jasmonic acid mediated signaling pathway"/>
    <property type="evidence" value="ECO:0007669"/>
    <property type="project" value="TreeGrafter"/>
</dbReference>
<dbReference type="GO" id="GO:0009611">
    <property type="term" value="P:response to wounding"/>
    <property type="evidence" value="ECO:0007669"/>
    <property type="project" value="TreeGrafter"/>
</dbReference>
<evidence type="ECO:0000256" key="2">
    <source>
        <dbReference type="SAM" id="MobiDB-lite"/>
    </source>
</evidence>
<dbReference type="PANTHER" id="PTHR33077">
    <property type="entry name" value="PROTEIN TIFY 4A-RELATED-RELATED"/>
    <property type="match status" value="1"/>
</dbReference>
<organism evidence="4">
    <name type="scientific">Anthurium amnicola</name>
    <dbReference type="NCBI Taxonomy" id="1678845"/>
    <lineage>
        <taxon>Eukaryota</taxon>
        <taxon>Viridiplantae</taxon>
        <taxon>Streptophyta</taxon>
        <taxon>Embryophyta</taxon>
        <taxon>Tracheophyta</taxon>
        <taxon>Spermatophyta</taxon>
        <taxon>Magnoliopsida</taxon>
        <taxon>Liliopsida</taxon>
        <taxon>Araceae</taxon>
        <taxon>Pothoideae</taxon>
        <taxon>Potheae</taxon>
        <taxon>Anthurium</taxon>
    </lineage>
</organism>
<evidence type="ECO:0000256" key="1">
    <source>
        <dbReference type="ARBA" id="ARBA00008614"/>
    </source>
</evidence>
<name>A0A1D1Y312_9ARAE</name>
<feature type="non-terminal residue" evidence="4">
    <location>
        <position position="141"/>
    </location>
</feature>
<dbReference type="AlphaFoldDB" id="A0A1D1Y312"/>
<evidence type="ECO:0000313" key="4">
    <source>
        <dbReference type="EMBL" id="JAT49022.1"/>
    </source>
</evidence>
<dbReference type="GO" id="GO:0031347">
    <property type="term" value="P:regulation of defense response"/>
    <property type="evidence" value="ECO:0007669"/>
    <property type="project" value="TreeGrafter"/>
</dbReference>
<reference evidence="4" key="1">
    <citation type="submission" date="2015-07" db="EMBL/GenBank/DDBJ databases">
        <title>Transcriptome Assembly of Anthurium amnicola.</title>
        <authorList>
            <person name="Suzuki J."/>
        </authorList>
    </citation>
    <scope>NUCLEOTIDE SEQUENCE</scope>
</reference>
<dbReference type="GO" id="GO:0005634">
    <property type="term" value="C:nucleus"/>
    <property type="evidence" value="ECO:0007669"/>
    <property type="project" value="TreeGrafter"/>
</dbReference>
<protein>
    <submittedName>
        <fullName evidence="4">Protein TIFY 5A</fullName>
    </submittedName>
</protein>
<dbReference type="SMART" id="SM00979">
    <property type="entry name" value="TIFY"/>
    <property type="match status" value="1"/>
</dbReference>
<dbReference type="InterPro" id="IPR010399">
    <property type="entry name" value="Tify_dom"/>
</dbReference>